<dbReference type="Gene3D" id="3.30.40.10">
    <property type="entry name" value="Zinc/RING finger domain, C3HC4 (zinc finger)"/>
    <property type="match status" value="1"/>
</dbReference>
<dbReference type="AlphaFoldDB" id="A0A9P6AWI6"/>
<sequence length="254" mass="28883">MFRCSICYENEEALGALPCGHVFCLPCLTSHFGYSPSCPKCRDRCSQTDILKLYLDESEQAAPPLATSDSSDLVDRIPRIEALSAKATELDIEATKEQLASVVTPGEILLLDLERHGGTDIQPVLAKLSESLASLRNKLKYAAKLTSMKAEHQQYVRTIEHQEEKMRAQTKEKHLAFRELDAVQRKLDKLEAKDTEWRNKYERLRQRFIQLEHRGVAENEVQRIKIAQLQEKVRSIVALAKHCLTPLKVQEGES</sequence>
<name>A0A9P6AWI6_9AGAM</name>
<dbReference type="GO" id="GO:0016567">
    <property type="term" value="P:protein ubiquitination"/>
    <property type="evidence" value="ECO:0007669"/>
    <property type="project" value="InterPro"/>
</dbReference>
<dbReference type="InterPro" id="IPR017907">
    <property type="entry name" value="Znf_RING_CS"/>
</dbReference>
<dbReference type="SUPFAM" id="SSF57850">
    <property type="entry name" value="RING/U-box"/>
    <property type="match status" value="1"/>
</dbReference>
<proteinExistence type="predicted"/>
<evidence type="ECO:0000313" key="7">
    <source>
        <dbReference type="EMBL" id="KAF9512655.1"/>
    </source>
</evidence>
<dbReference type="SMART" id="SM00184">
    <property type="entry name" value="RING"/>
    <property type="match status" value="1"/>
</dbReference>
<keyword evidence="3" id="KW-0862">Zinc</keyword>
<keyword evidence="1" id="KW-0479">Metal-binding</keyword>
<dbReference type="GO" id="GO:0036297">
    <property type="term" value="P:interstrand cross-link repair"/>
    <property type="evidence" value="ECO:0007669"/>
    <property type="project" value="InterPro"/>
</dbReference>
<dbReference type="PANTHER" id="PTHR16047:SF7">
    <property type="entry name" value="E3 UBIQUITIN-PROTEIN LIGASE RFWD3"/>
    <property type="match status" value="1"/>
</dbReference>
<dbReference type="InterPro" id="IPR037381">
    <property type="entry name" value="RFWD3"/>
</dbReference>
<organism evidence="7 8">
    <name type="scientific">Hydnum rufescens UP504</name>
    <dbReference type="NCBI Taxonomy" id="1448309"/>
    <lineage>
        <taxon>Eukaryota</taxon>
        <taxon>Fungi</taxon>
        <taxon>Dikarya</taxon>
        <taxon>Basidiomycota</taxon>
        <taxon>Agaricomycotina</taxon>
        <taxon>Agaricomycetes</taxon>
        <taxon>Cantharellales</taxon>
        <taxon>Hydnaceae</taxon>
        <taxon>Hydnum</taxon>
    </lineage>
</organism>
<evidence type="ECO:0000256" key="4">
    <source>
        <dbReference type="PROSITE-ProRule" id="PRU00175"/>
    </source>
</evidence>
<accession>A0A9P6AWI6</accession>
<dbReference type="PROSITE" id="PS50089">
    <property type="entry name" value="ZF_RING_2"/>
    <property type="match status" value="1"/>
</dbReference>
<dbReference type="GO" id="GO:0008270">
    <property type="term" value="F:zinc ion binding"/>
    <property type="evidence" value="ECO:0007669"/>
    <property type="project" value="UniProtKB-KW"/>
</dbReference>
<dbReference type="GO" id="GO:0005634">
    <property type="term" value="C:nucleus"/>
    <property type="evidence" value="ECO:0007669"/>
    <property type="project" value="InterPro"/>
</dbReference>
<evidence type="ECO:0000313" key="8">
    <source>
        <dbReference type="Proteomes" id="UP000886523"/>
    </source>
</evidence>
<dbReference type="Proteomes" id="UP000886523">
    <property type="component" value="Unassembled WGS sequence"/>
</dbReference>
<evidence type="ECO:0000256" key="5">
    <source>
        <dbReference type="SAM" id="Coils"/>
    </source>
</evidence>
<dbReference type="InterPro" id="IPR013083">
    <property type="entry name" value="Znf_RING/FYVE/PHD"/>
</dbReference>
<feature type="coiled-coil region" evidence="5">
    <location>
        <begin position="145"/>
        <end position="207"/>
    </location>
</feature>
<evidence type="ECO:0000259" key="6">
    <source>
        <dbReference type="PROSITE" id="PS50089"/>
    </source>
</evidence>
<keyword evidence="5" id="KW-0175">Coiled coil</keyword>
<reference evidence="7" key="1">
    <citation type="journal article" date="2020" name="Nat. Commun.">
        <title>Large-scale genome sequencing of mycorrhizal fungi provides insights into the early evolution of symbiotic traits.</title>
        <authorList>
            <person name="Miyauchi S."/>
            <person name="Kiss E."/>
            <person name="Kuo A."/>
            <person name="Drula E."/>
            <person name="Kohler A."/>
            <person name="Sanchez-Garcia M."/>
            <person name="Morin E."/>
            <person name="Andreopoulos B."/>
            <person name="Barry K.W."/>
            <person name="Bonito G."/>
            <person name="Buee M."/>
            <person name="Carver A."/>
            <person name="Chen C."/>
            <person name="Cichocki N."/>
            <person name="Clum A."/>
            <person name="Culley D."/>
            <person name="Crous P.W."/>
            <person name="Fauchery L."/>
            <person name="Girlanda M."/>
            <person name="Hayes R.D."/>
            <person name="Keri Z."/>
            <person name="LaButti K."/>
            <person name="Lipzen A."/>
            <person name="Lombard V."/>
            <person name="Magnuson J."/>
            <person name="Maillard F."/>
            <person name="Murat C."/>
            <person name="Nolan M."/>
            <person name="Ohm R.A."/>
            <person name="Pangilinan J."/>
            <person name="Pereira M.F."/>
            <person name="Perotto S."/>
            <person name="Peter M."/>
            <person name="Pfister S."/>
            <person name="Riley R."/>
            <person name="Sitrit Y."/>
            <person name="Stielow J.B."/>
            <person name="Szollosi G."/>
            <person name="Zifcakova L."/>
            <person name="Stursova M."/>
            <person name="Spatafora J.W."/>
            <person name="Tedersoo L."/>
            <person name="Vaario L.M."/>
            <person name="Yamada A."/>
            <person name="Yan M."/>
            <person name="Wang P."/>
            <person name="Xu J."/>
            <person name="Bruns T."/>
            <person name="Baldrian P."/>
            <person name="Vilgalys R."/>
            <person name="Dunand C."/>
            <person name="Henrissat B."/>
            <person name="Grigoriev I.V."/>
            <person name="Hibbett D."/>
            <person name="Nagy L.G."/>
            <person name="Martin F.M."/>
        </authorList>
    </citation>
    <scope>NUCLEOTIDE SEQUENCE</scope>
    <source>
        <strain evidence="7">UP504</strain>
    </source>
</reference>
<feature type="domain" description="RING-type" evidence="6">
    <location>
        <begin position="4"/>
        <end position="42"/>
    </location>
</feature>
<dbReference type="GO" id="GO:0004842">
    <property type="term" value="F:ubiquitin-protein transferase activity"/>
    <property type="evidence" value="ECO:0007669"/>
    <property type="project" value="InterPro"/>
</dbReference>
<dbReference type="InterPro" id="IPR001841">
    <property type="entry name" value="Znf_RING"/>
</dbReference>
<dbReference type="PANTHER" id="PTHR16047">
    <property type="entry name" value="RFWD3 PROTEIN"/>
    <property type="match status" value="1"/>
</dbReference>
<evidence type="ECO:0000256" key="2">
    <source>
        <dbReference type="ARBA" id="ARBA00022771"/>
    </source>
</evidence>
<keyword evidence="2 4" id="KW-0863">Zinc-finger</keyword>
<dbReference type="PROSITE" id="PS00518">
    <property type="entry name" value="ZF_RING_1"/>
    <property type="match status" value="1"/>
</dbReference>
<dbReference type="EMBL" id="MU128983">
    <property type="protein sequence ID" value="KAF9512655.1"/>
    <property type="molecule type" value="Genomic_DNA"/>
</dbReference>
<dbReference type="Pfam" id="PF13639">
    <property type="entry name" value="zf-RING_2"/>
    <property type="match status" value="1"/>
</dbReference>
<keyword evidence="8" id="KW-1185">Reference proteome</keyword>
<protein>
    <recommendedName>
        <fullName evidence="6">RING-type domain-containing protein</fullName>
    </recommendedName>
</protein>
<dbReference type="OrthoDB" id="6105938at2759"/>
<gene>
    <name evidence="7" type="ORF">BS47DRAFT_1039053</name>
</gene>
<evidence type="ECO:0000256" key="3">
    <source>
        <dbReference type="ARBA" id="ARBA00022833"/>
    </source>
</evidence>
<comment type="caution">
    <text evidence="7">The sequence shown here is derived from an EMBL/GenBank/DDBJ whole genome shotgun (WGS) entry which is preliminary data.</text>
</comment>
<evidence type="ECO:0000256" key="1">
    <source>
        <dbReference type="ARBA" id="ARBA00022723"/>
    </source>
</evidence>